<dbReference type="Gene3D" id="1.25.40.20">
    <property type="entry name" value="Ankyrin repeat-containing domain"/>
    <property type="match status" value="2"/>
</dbReference>
<evidence type="ECO:0000313" key="1">
    <source>
        <dbReference type="EMBL" id="OQR80547.1"/>
    </source>
</evidence>
<comment type="caution">
    <text evidence="1">The sequence shown here is derived from an EMBL/GenBank/DDBJ whole genome shotgun (WGS) entry which is preliminary data.</text>
</comment>
<proteinExistence type="predicted"/>
<dbReference type="InterPro" id="IPR052050">
    <property type="entry name" value="SecEffector_AnkRepeat"/>
</dbReference>
<dbReference type="PANTHER" id="PTHR46586">
    <property type="entry name" value="ANKYRIN REPEAT-CONTAINING PROTEIN"/>
    <property type="match status" value="1"/>
</dbReference>
<dbReference type="Proteomes" id="UP000243579">
    <property type="component" value="Unassembled WGS sequence"/>
</dbReference>
<dbReference type="OrthoDB" id="10516627at2759"/>
<dbReference type="AlphaFoldDB" id="A0A1V9Y4B6"/>
<dbReference type="InterPro" id="IPR002110">
    <property type="entry name" value="Ankyrin_rpt"/>
</dbReference>
<evidence type="ECO:0008006" key="3">
    <source>
        <dbReference type="Google" id="ProtNLM"/>
    </source>
</evidence>
<dbReference type="SMART" id="SM00248">
    <property type="entry name" value="ANK"/>
    <property type="match status" value="5"/>
</dbReference>
<gene>
    <name evidence="1" type="ORF">ACHHYP_20873</name>
</gene>
<dbReference type="InterPro" id="IPR036770">
    <property type="entry name" value="Ankyrin_rpt-contain_sf"/>
</dbReference>
<accession>A0A1V9Y4B6</accession>
<dbReference type="SUPFAM" id="SSF48403">
    <property type="entry name" value="Ankyrin repeat"/>
    <property type="match status" value="2"/>
</dbReference>
<evidence type="ECO:0000313" key="2">
    <source>
        <dbReference type="Proteomes" id="UP000243579"/>
    </source>
</evidence>
<keyword evidence="2" id="KW-1185">Reference proteome</keyword>
<protein>
    <recommendedName>
        <fullName evidence="3">Ankyrin repeat protein</fullName>
    </recommendedName>
</protein>
<reference evidence="1 2" key="1">
    <citation type="journal article" date="2014" name="Genome Biol. Evol.">
        <title>The secreted proteins of Achlya hypogyna and Thraustotheca clavata identify the ancestral oomycete secretome and reveal gene acquisitions by horizontal gene transfer.</title>
        <authorList>
            <person name="Misner I."/>
            <person name="Blouin N."/>
            <person name="Leonard G."/>
            <person name="Richards T.A."/>
            <person name="Lane C.E."/>
        </authorList>
    </citation>
    <scope>NUCLEOTIDE SEQUENCE [LARGE SCALE GENOMIC DNA]</scope>
    <source>
        <strain evidence="1 2">ATCC 48635</strain>
    </source>
</reference>
<sequence>MAAAQAVFCTFELTRAMATFQHGLGDSLRRVQQLANTMTPRPRASPRPPHRVAVSYANVPELIAQHPLVATHLEATNGELPAQALFLPSSAPSPKLPFHLSILEGDVADVLGWVNYAPRWMEPDSLALAAACDHTAIVQTLLTHRPTTDATKAFDIAATRGNLSLVTWLHDKGAACSTAAMDGAAANGHIKVVRFLHENRTEGCSADALSAAVAHGHLEVVSYLLAHRSEGFHRSLWFTQRETGATFRHGDGHLAAVALLQAQGTSGIAEEALEKMTRQHGLPALQYFLDSGLQRVTKRTLEMAIDIGDRAMLRLVLESVLCTNGYPETLLDTDHEVSGEWTPTTVPAVDTTPWEDFTDSWDRCVAMDRAVLCGDFQTVQLLHRLKLRCCTQRAMDYACYRGYLHIAQWLHTHRSEGCTADAMALAAANGHAHMIKWLYEVHGASASMSALATAARNGHMNVVEYLLKLPLETMADHDKPPTILQIAGFNVTINHDSPGDMAIKHGHMAIAKLLTEYESQLEHLAETTYA</sequence>
<dbReference type="Pfam" id="PF12796">
    <property type="entry name" value="Ank_2"/>
    <property type="match status" value="2"/>
</dbReference>
<organism evidence="1 2">
    <name type="scientific">Achlya hypogyna</name>
    <name type="common">Oomycete</name>
    <name type="synonym">Protoachlya hypogyna</name>
    <dbReference type="NCBI Taxonomy" id="1202772"/>
    <lineage>
        <taxon>Eukaryota</taxon>
        <taxon>Sar</taxon>
        <taxon>Stramenopiles</taxon>
        <taxon>Oomycota</taxon>
        <taxon>Saprolegniomycetes</taxon>
        <taxon>Saprolegniales</taxon>
        <taxon>Achlyaceae</taxon>
        <taxon>Achlya</taxon>
    </lineage>
</organism>
<dbReference type="EMBL" id="JNBR01002942">
    <property type="protein sequence ID" value="OQR80547.1"/>
    <property type="molecule type" value="Genomic_DNA"/>
</dbReference>
<dbReference type="PANTHER" id="PTHR46586:SF3">
    <property type="entry name" value="ANKYRIN REPEAT-CONTAINING PROTEIN"/>
    <property type="match status" value="1"/>
</dbReference>
<name>A0A1V9Y4B6_ACHHY</name>